<dbReference type="Proteomes" id="UP000196258">
    <property type="component" value="Unassembled WGS sequence"/>
</dbReference>
<gene>
    <name evidence="8" type="ORF">B5E91_05565</name>
</gene>
<dbReference type="Gene3D" id="3.30.70.1170">
    <property type="entry name" value="Sun protein, domain 3"/>
    <property type="match status" value="1"/>
</dbReference>
<accession>A0A1Y4E9E1</accession>
<evidence type="ECO:0000256" key="5">
    <source>
        <dbReference type="ARBA" id="ARBA00022884"/>
    </source>
</evidence>
<evidence type="ECO:0000313" key="9">
    <source>
        <dbReference type="Proteomes" id="UP000196258"/>
    </source>
</evidence>
<dbReference type="Gene3D" id="3.40.50.150">
    <property type="entry name" value="Vaccinia Virus protein VP39"/>
    <property type="match status" value="1"/>
</dbReference>
<dbReference type="RefSeq" id="WP_087255914.1">
    <property type="nucleotide sequence ID" value="NZ_JBKTBZ010000015.1"/>
</dbReference>
<dbReference type="PROSITE" id="PS51686">
    <property type="entry name" value="SAM_MT_RSMB_NOP"/>
    <property type="match status" value="1"/>
</dbReference>
<dbReference type="InterPro" id="IPR031340">
    <property type="entry name" value="RsmF_methylt_CI"/>
</dbReference>
<feature type="binding site" evidence="6">
    <location>
        <position position="157"/>
    </location>
    <ligand>
        <name>S-adenosyl-L-methionine</name>
        <dbReference type="ChEBI" id="CHEBI:59789"/>
    </ligand>
</feature>
<dbReference type="EMBL" id="NFLB01000005">
    <property type="protein sequence ID" value="OUQ05487.1"/>
    <property type="molecule type" value="Genomic_DNA"/>
</dbReference>
<dbReference type="Pfam" id="PF17126">
    <property type="entry name" value="RsmF_methylt_CI"/>
    <property type="match status" value="1"/>
</dbReference>
<dbReference type="GO" id="GO:0008173">
    <property type="term" value="F:RNA methyltransferase activity"/>
    <property type="evidence" value="ECO:0007669"/>
    <property type="project" value="InterPro"/>
</dbReference>
<evidence type="ECO:0000259" key="7">
    <source>
        <dbReference type="PROSITE" id="PS51686"/>
    </source>
</evidence>
<dbReference type="NCBIfam" id="TIGR00446">
    <property type="entry name" value="nop2p"/>
    <property type="match status" value="1"/>
</dbReference>
<dbReference type="GO" id="GO:0008757">
    <property type="term" value="F:S-adenosylmethionine-dependent methyltransferase activity"/>
    <property type="evidence" value="ECO:0007669"/>
    <property type="project" value="InterPro"/>
</dbReference>
<keyword evidence="3 6" id="KW-0808">Transferase</keyword>
<keyword evidence="2 6" id="KW-0489">Methyltransferase</keyword>
<dbReference type="InterPro" id="IPR011023">
    <property type="entry name" value="Nop2p"/>
</dbReference>
<dbReference type="InterPro" id="IPR031341">
    <property type="entry name" value="Methyltr_RsmF_N"/>
</dbReference>
<feature type="binding site" evidence="6">
    <location>
        <position position="175"/>
    </location>
    <ligand>
        <name>S-adenosyl-L-methionine</name>
        <dbReference type="ChEBI" id="CHEBI:59789"/>
    </ligand>
</feature>
<dbReference type="AlphaFoldDB" id="A0A1Y4E9E1"/>
<keyword evidence="1" id="KW-0963">Cytoplasm</keyword>
<protein>
    <submittedName>
        <fullName evidence="8">RNA methyltransferase</fullName>
    </submittedName>
</protein>
<organism evidence="8 9">
    <name type="scientific">Thomasclavelia spiroformis</name>
    <dbReference type="NCBI Taxonomy" id="29348"/>
    <lineage>
        <taxon>Bacteria</taxon>
        <taxon>Bacillati</taxon>
        <taxon>Bacillota</taxon>
        <taxon>Erysipelotrichia</taxon>
        <taxon>Erysipelotrichales</taxon>
        <taxon>Coprobacillaceae</taxon>
        <taxon>Thomasclavelia</taxon>
    </lineage>
</organism>
<keyword evidence="5 6" id="KW-0694">RNA-binding</keyword>
<dbReference type="InterPro" id="IPR029063">
    <property type="entry name" value="SAM-dependent_MTases_sf"/>
</dbReference>
<dbReference type="CDD" id="cd02440">
    <property type="entry name" value="AdoMet_MTases"/>
    <property type="match status" value="1"/>
</dbReference>
<feature type="active site" description="Nucleophile" evidence="6">
    <location>
        <position position="228"/>
    </location>
</feature>
<dbReference type="SUPFAM" id="SSF53335">
    <property type="entry name" value="S-adenosyl-L-methionine-dependent methyltransferases"/>
    <property type="match status" value="1"/>
</dbReference>
<dbReference type="GO" id="GO:0006396">
    <property type="term" value="P:RNA processing"/>
    <property type="evidence" value="ECO:0007669"/>
    <property type="project" value="InterPro"/>
</dbReference>
<dbReference type="GO" id="GO:0001510">
    <property type="term" value="P:RNA methylation"/>
    <property type="evidence" value="ECO:0007669"/>
    <property type="project" value="InterPro"/>
</dbReference>
<evidence type="ECO:0000256" key="3">
    <source>
        <dbReference type="ARBA" id="ARBA00022679"/>
    </source>
</evidence>
<comment type="caution">
    <text evidence="8">The sequence shown here is derived from an EMBL/GenBank/DDBJ whole genome shotgun (WGS) entry which is preliminary data.</text>
</comment>
<evidence type="ECO:0000256" key="6">
    <source>
        <dbReference type="PROSITE-ProRule" id="PRU01023"/>
    </source>
</evidence>
<dbReference type="InterPro" id="IPR023267">
    <property type="entry name" value="RCMT"/>
</dbReference>
<dbReference type="Pfam" id="PF01189">
    <property type="entry name" value="Methyltr_RsmB-F"/>
    <property type="match status" value="1"/>
</dbReference>
<dbReference type="InterPro" id="IPR001678">
    <property type="entry name" value="MeTrfase_RsmB-F_NOP2_dom"/>
</dbReference>
<dbReference type="PANTHER" id="PTHR22807">
    <property type="entry name" value="NOP2 YEAST -RELATED NOL1/NOP2/FMU SUN DOMAIN-CONTAINING"/>
    <property type="match status" value="1"/>
</dbReference>
<proteinExistence type="inferred from homology"/>
<feature type="binding site" evidence="6">
    <location>
        <begin position="106"/>
        <end position="112"/>
    </location>
    <ligand>
        <name>S-adenosyl-L-methionine</name>
        <dbReference type="ChEBI" id="CHEBI:59789"/>
    </ligand>
</feature>
<dbReference type="PRINTS" id="PR02008">
    <property type="entry name" value="RCMTFAMILY"/>
</dbReference>
<evidence type="ECO:0000256" key="2">
    <source>
        <dbReference type="ARBA" id="ARBA00022603"/>
    </source>
</evidence>
<dbReference type="InterPro" id="IPR027391">
    <property type="entry name" value="Nol1_Nop2_Fmu_2"/>
</dbReference>
<evidence type="ECO:0000256" key="4">
    <source>
        <dbReference type="ARBA" id="ARBA00022691"/>
    </source>
</evidence>
<evidence type="ECO:0000256" key="1">
    <source>
        <dbReference type="ARBA" id="ARBA00022490"/>
    </source>
</evidence>
<dbReference type="GO" id="GO:0003723">
    <property type="term" value="F:RNA binding"/>
    <property type="evidence" value="ECO:0007669"/>
    <property type="project" value="UniProtKB-UniRule"/>
</dbReference>
<dbReference type="Pfam" id="PF13636">
    <property type="entry name" value="Methyltranf_PUA"/>
    <property type="match status" value="1"/>
</dbReference>
<dbReference type="Pfam" id="PF17125">
    <property type="entry name" value="Methyltr_RsmF_N"/>
    <property type="match status" value="1"/>
</dbReference>
<feature type="binding site" evidence="6">
    <location>
        <position position="130"/>
    </location>
    <ligand>
        <name>S-adenosyl-L-methionine</name>
        <dbReference type="ChEBI" id="CHEBI:59789"/>
    </ligand>
</feature>
<comment type="similarity">
    <text evidence="6">Belongs to the class I-like SAM-binding methyltransferase superfamily. RsmB/NOP family.</text>
</comment>
<feature type="domain" description="SAM-dependent MTase RsmB/NOP-type" evidence="7">
    <location>
        <begin position="17"/>
        <end position="289"/>
    </location>
</feature>
<keyword evidence="4 6" id="KW-0949">S-adenosyl-L-methionine</keyword>
<dbReference type="Gene3D" id="2.30.130.60">
    <property type="match status" value="1"/>
</dbReference>
<dbReference type="CDD" id="cd21147">
    <property type="entry name" value="RsmF_methylt_CTD1"/>
    <property type="match status" value="1"/>
</dbReference>
<reference evidence="9" key="1">
    <citation type="submission" date="2017-04" db="EMBL/GenBank/DDBJ databases">
        <title>Function of individual gut microbiota members based on whole genome sequencing of pure cultures obtained from chicken caecum.</title>
        <authorList>
            <person name="Medvecky M."/>
            <person name="Cejkova D."/>
            <person name="Polansky O."/>
            <person name="Karasova D."/>
            <person name="Kubasova T."/>
            <person name="Cizek A."/>
            <person name="Rychlik I."/>
        </authorList>
    </citation>
    <scope>NUCLEOTIDE SEQUENCE [LARGE SCALE GENOMIC DNA]</scope>
    <source>
        <strain evidence="9">An149</strain>
    </source>
</reference>
<evidence type="ECO:0000313" key="8">
    <source>
        <dbReference type="EMBL" id="OUQ05487.1"/>
    </source>
</evidence>
<name>A0A1Y4E9E1_9FIRM</name>
<dbReference type="PANTHER" id="PTHR22807:SF30">
    <property type="entry name" value="28S RRNA (CYTOSINE(4447)-C(5))-METHYLTRANSFERASE-RELATED"/>
    <property type="match status" value="1"/>
</dbReference>
<dbReference type="InterPro" id="IPR049560">
    <property type="entry name" value="MeTrfase_RsmB-F_NOP2_cat"/>
</dbReference>
<sequence>MDILFEQRMQMLLKDEYQNFKTALLKKPIKAFYLNPKKKDVIQHLEYQYLTKHPYINDAYFYDYDSYPLGKHPYFNCGLYYIQEPSAMAVASSVEFNKDDYILDMCAAPGGKTCYVASRLSDEGLMIANDINKLRAGILSENIERFGITNTIVTNCDPVKLDKQFNCFFDKIILDAPCSGEGMFRKLDIAIETWSIDKVYECAKIQRRLIDAAYKMLKDDGILIYSTCTYSLEENEEQVDYMVNELNMELLEIKKQPGMSSGYNNDKVVRMYPHINKGEGQFIALLKKHSDDKTKKVKLLKPNVTSQQLDLIKKFYDDNLKINVPSLLYNSNNHIYAILPQFPELKGVKVLRNGLYLGECKKGRFEPSHSLALTLNMDDVKRYYNFKNDDIEVVKYIRGETLIGNNQKGYGLILVDGYPLSFYKESNNQVKNLYPKGLRR</sequence>